<dbReference type="eggNOG" id="arCOG07560">
    <property type="taxonomic scope" value="Archaea"/>
</dbReference>
<feature type="compositionally biased region" description="Low complexity" evidence="1">
    <location>
        <begin position="1252"/>
        <end position="1269"/>
    </location>
</feature>
<dbReference type="AlphaFoldDB" id="Q5V2A6"/>
<dbReference type="EnsemblBacteria" id="AAV46346">
    <property type="protein sequence ID" value="AAV46346"/>
    <property type="gene ID" value="rrnAC1419"/>
</dbReference>
<evidence type="ECO:0000313" key="3">
    <source>
        <dbReference type="Proteomes" id="UP000001169"/>
    </source>
</evidence>
<name>Q5V2A6_HALMA</name>
<sequence length="1269" mass="136982">MCNSWYVIEYVRVGQLGGWRPGCITRSGCGVVGKCCHHRRDTDRSSGQQTIGDINDDANVELAEEVLLSVDQSFQRSDTNESVEIPDRVRSDITVTDDATYNLTLNGRSACSTGNRSLQTIRYQENGQQVGYQGGGVWRMTESGATMSSPPAVNYDQGALSVSFANISGQQIGGNSVAIRSNATAERPHEAALQMALFTDVSYEDARTGSFSSPSYECPPSQVANATLTIKNSSYARAWADWARSTYDDQYVTVTPASAEPGETIHVRFALGDVSDSKFAVDNITVQSDPSNPGQATVSAMVTNTGGLKDTQTITLKHNRSGAPSEATETVTLGGGESITVSGTVDIAVAKPHNFTVESDHDTAFERIVYTTVPGTPSLDITGSSMPATARLNQVPSATVTVTNNGEMTADQEVLFLVNGSVNATRNLIVDPGQSRTVDFGPSMPTNENGTYDLEVETEDDTYSQPKDDGSYFIVGDSGVFEVTSVSPPGGVESGETATIGATIKNTGDIRSTGSVTIHIKDESGAEIDSKSRDFTLNGTRNGAEEETITLTSGSLTAPSYSNYTYLVETPNDAVNGTFTVGSSAPPVFDVTSVSVNNPVRPENKTTVSFTVSNTGGTTDTQMLHISRDWGADKSSEVQLDPGKDETVTQTFTVPSEEGLYRLNFMTENQTAWRMLNVQLNPVIKRDGSEVTTNRRINGSIVLKGAELESNTVDTISHTRVEMSLEVRNQSEYEIPLWRDVGNDFEDGDVNGPYAEERLVTGDDHPYEYTRTFEKNTTFSLFATSYWCDEYTSTDVTFEIDGNEYDTERCVDHDEVRISVDNPENNQNVDILRSGDKTPGYGQASSAQRRLEDMLGEERLNNTGSDNATLSLADGELVFLYELSERDASPENAYSSDDPDYNDAMALFRVNSIEESLSKPAFRVIDVDAPARVDETNAHVTATVKNVGGRSGNATLTSTFDGSAAGTETKEIEPNETKQFTFVFGTGSKPTEQSYLYNISLSDERKRWGGNIYVGELDEQFMQVDSVRASGAIDSDGSANATINITNVGDEDGIAEVALYTKNTDDASSTFTEADSTTTSGLTNGETEQVNLSMPTDRGNYTYYVQTRNGTSAKQSFFVGRSNVVVNDTQGINIGAEKYDTSTLIERRGGAQRMTVEVFNNGTVGSEREVNLTITNKSDGSAVFTGSTNVTVGSGDLRDVDKYPAWAGYDTDLDPGYYTYEVTVYNDTASGSIDDTATGEIYLKEVDESGATTNDSPISIDSDTITIGS</sequence>
<keyword evidence="3" id="KW-1185">Reference proteome</keyword>
<feature type="region of interest" description="Disordered" evidence="1">
    <location>
        <begin position="1250"/>
        <end position="1269"/>
    </location>
</feature>
<dbReference type="PaxDb" id="272569-rrnAC1419"/>
<evidence type="ECO:0008006" key="4">
    <source>
        <dbReference type="Google" id="ProtNLM"/>
    </source>
</evidence>
<accession>Q5V2A6</accession>
<protein>
    <recommendedName>
        <fullName evidence="4">CARDB domain-containing protein</fullName>
    </recommendedName>
</protein>
<dbReference type="Pfam" id="PF23960">
    <property type="entry name" value="DUF7289"/>
    <property type="match status" value="1"/>
</dbReference>
<dbReference type="PATRIC" id="fig|272569.17.peg.2113"/>
<dbReference type="KEGG" id="hma:rrnAC1419"/>
<reference evidence="2 3" key="1">
    <citation type="journal article" date="2004" name="Genome Res.">
        <title>Genome sequence of Haloarcula marismortui: a halophilic archaeon from the Dead Sea.</title>
        <authorList>
            <person name="Baliga N.S."/>
            <person name="Bonneau R."/>
            <person name="Facciotti M.T."/>
            <person name="Pan M."/>
            <person name="Glusman G."/>
            <person name="Deutsch E.W."/>
            <person name="Shannon P."/>
            <person name="Chiu Y."/>
            <person name="Weng R.S."/>
            <person name="Gan R.R."/>
            <person name="Hung P."/>
            <person name="Date S.V."/>
            <person name="Marcotte E."/>
            <person name="Hood L."/>
            <person name="Ng W.V."/>
        </authorList>
    </citation>
    <scope>NUCLEOTIDE SEQUENCE [LARGE SCALE GENOMIC DNA]</scope>
    <source>
        <strain evidence="3">ATCC 43049 / DSM 3752 / JCM 8966 / VKM B-1809</strain>
    </source>
</reference>
<dbReference type="EMBL" id="AY596297">
    <property type="protein sequence ID" value="AAV46346.1"/>
    <property type="molecule type" value="Genomic_DNA"/>
</dbReference>
<dbReference type="HOGENOM" id="CLU_274715_0_0_2"/>
<evidence type="ECO:0000256" key="1">
    <source>
        <dbReference type="SAM" id="MobiDB-lite"/>
    </source>
</evidence>
<dbReference type="InterPro" id="IPR055713">
    <property type="entry name" value="DUF7289"/>
</dbReference>
<proteinExistence type="predicted"/>
<evidence type="ECO:0000313" key="2">
    <source>
        <dbReference type="EMBL" id="AAV46346.1"/>
    </source>
</evidence>
<dbReference type="eggNOG" id="arCOG02911">
    <property type="taxonomic scope" value="Archaea"/>
</dbReference>
<organism evidence="2 3">
    <name type="scientific">Haloarcula marismortui (strain ATCC 43049 / DSM 3752 / JCM 8966 / VKM B-1809)</name>
    <name type="common">Halobacterium marismortui</name>
    <dbReference type="NCBI Taxonomy" id="272569"/>
    <lineage>
        <taxon>Archaea</taxon>
        <taxon>Methanobacteriati</taxon>
        <taxon>Methanobacteriota</taxon>
        <taxon>Stenosarchaea group</taxon>
        <taxon>Halobacteria</taxon>
        <taxon>Halobacteriales</taxon>
        <taxon>Haloarculaceae</taxon>
        <taxon>Haloarcula</taxon>
    </lineage>
</organism>
<dbReference type="InterPro" id="IPR013783">
    <property type="entry name" value="Ig-like_fold"/>
</dbReference>
<dbReference type="Proteomes" id="UP000001169">
    <property type="component" value="Chromosome I"/>
</dbReference>
<gene>
    <name evidence="2" type="ordered locus">rrnAC1419</name>
</gene>
<dbReference type="Gene3D" id="2.60.40.10">
    <property type="entry name" value="Immunoglobulins"/>
    <property type="match status" value="1"/>
</dbReference>